<dbReference type="InterPro" id="IPR000396">
    <property type="entry name" value="Pdiesterase2"/>
</dbReference>
<dbReference type="CDD" id="cd07735">
    <property type="entry name" value="class_II_PDE_MBL-fold"/>
    <property type="match status" value="1"/>
</dbReference>
<evidence type="ECO:0000313" key="5">
    <source>
        <dbReference type="Proteomes" id="UP001214603"/>
    </source>
</evidence>
<dbReference type="GO" id="GO:0047555">
    <property type="term" value="F:3',5'-cyclic-GMP phosphodiesterase activity"/>
    <property type="evidence" value="ECO:0007669"/>
    <property type="project" value="TreeGrafter"/>
</dbReference>
<dbReference type="EMBL" id="CP119935">
    <property type="protein sequence ID" value="WFD02963.1"/>
    <property type="molecule type" value="Genomic_DNA"/>
</dbReference>
<keyword evidence="1 4" id="KW-0378">Hydrolase</keyword>
<proteinExistence type="inferred from homology"/>
<dbReference type="EC" id="3.1.4.17" evidence="4"/>
<dbReference type="GO" id="GO:0006198">
    <property type="term" value="P:cAMP catabolic process"/>
    <property type="evidence" value="ECO:0007669"/>
    <property type="project" value="InterPro"/>
</dbReference>
<dbReference type="PANTHER" id="PTHR28283">
    <property type="entry name" value="3',5'-CYCLIC-NUCLEOTIDE PHOSPHODIESTERASE 1"/>
    <property type="match status" value="1"/>
</dbReference>
<evidence type="ECO:0000313" key="4">
    <source>
        <dbReference type="EMBL" id="WFD02963.1"/>
    </source>
</evidence>
<reference evidence="4" key="1">
    <citation type="submission" date="2023-03" db="EMBL/GenBank/DDBJ databases">
        <title>Mating type loci evolution in Malassezia.</title>
        <authorList>
            <person name="Coelho M.A."/>
        </authorList>
    </citation>
    <scope>NUCLEOTIDE SEQUENCE</scope>
    <source>
        <strain evidence="4">CBS 7876</strain>
    </source>
</reference>
<sequence length="380" mass="40993">MDSHGAGQGTAHHADDAAFSFVCLGVGGGPLETNCSGYLMKPADQKWSDGTTLLEAGSLATLLREPKNALFDAEFPDCSAEGKAEIVNAWVRQALISHGHLDHIFGLVLASAAQRVQRPVYGLRDTLDTILGVFNGRVWPKLASYDANDPGAFYHLRAYVRAYPVSHGASLLAHGTAKFSPIRSHDSSPNPCKFDTGHISTTVSTAFLFTHTRKDQDVLFMGDVEPDTVGGSSLNRHVWEAVAQRAAQGKLRAVFLECSYGSAQPNEFLFGHLTPPHLYAELKMLAECVRVARREKHTTGILRGLKCVVIHVKDMMLPGPGCPCRIPSNCDPELLASTEPGPLPVDLRKEIAGELDALEAEGQLGLEIIVTKQGQRIGAP</sequence>
<dbReference type="GO" id="GO:1902660">
    <property type="term" value="P:negative regulation of glucose mediated signaling pathway"/>
    <property type="evidence" value="ECO:0007669"/>
    <property type="project" value="TreeGrafter"/>
</dbReference>
<evidence type="ECO:0000256" key="3">
    <source>
        <dbReference type="ARBA" id="ARBA00025762"/>
    </source>
</evidence>
<dbReference type="PRINTS" id="PR00388">
    <property type="entry name" value="PDIESTERASE2"/>
</dbReference>
<dbReference type="Pfam" id="PF02112">
    <property type="entry name" value="PDEase_II"/>
    <property type="match status" value="1"/>
</dbReference>
<dbReference type="SUPFAM" id="SSF56281">
    <property type="entry name" value="Metallo-hydrolase/oxidoreductase"/>
    <property type="match status" value="1"/>
</dbReference>
<accession>A0AAF0DYM8</accession>
<dbReference type="Proteomes" id="UP001214603">
    <property type="component" value="Chromosome 2"/>
</dbReference>
<dbReference type="Gene3D" id="3.60.15.10">
    <property type="entry name" value="Ribonuclease Z/Hydroxyacylglutathione hydrolase-like"/>
    <property type="match status" value="1"/>
</dbReference>
<protein>
    <submittedName>
        <fullName evidence="4">3',5'-cyclic-nucleotide phosphodiesterase</fullName>
        <ecNumber evidence="4">3.1.4.17</ecNumber>
    </submittedName>
</protein>
<evidence type="ECO:0000256" key="1">
    <source>
        <dbReference type="ARBA" id="ARBA00022801"/>
    </source>
</evidence>
<dbReference type="InterPro" id="IPR036866">
    <property type="entry name" value="RibonucZ/Hydroxyglut_hydro"/>
</dbReference>
<name>A0AAF0DYM8_9BASI</name>
<dbReference type="GO" id="GO:0004115">
    <property type="term" value="F:3',5'-cyclic-AMP phosphodiesterase activity"/>
    <property type="evidence" value="ECO:0007669"/>
    <property type="project" value="InterPro"/>
</dbReference>
<gene>
    <name evidence="4" type="primary">PDE1</name>
    <name evidence="4" type="ORF">MOBT1_001652</name>
</gene>
<organism evidence="4 5">
    <name type="scientific">Malassezia obtusa</name>
    <dbReference type="NCBI Taxonomy" id="76774"/>
    <lineage>
        <taxon>Eukaryota</taxon>
        <taxon>Fungi</taxon>
        <taxon>Dikarya</taxon>
        <taxon>Basidiomycota</taxon>
        <taxon>Ustilaginomycotina</taxon>
        <taxon>Malasseziomycetes</taxon>
        <taxon>Malasseziales</taxon>
        <taxon>Malasseziaceae</taxon>
        <taxon>Malassezia</taxon>
    </lineage>
</organism>
<comment type="similarity">
    <text evidence="3">Belongs to the cyclic nucleotide phosphodiesterase class-II family.</text>
</comment>
<keyword evidence="2" id="KW-0114">cAMP</keyword>
<dbReference type="PROSITE" id="PS00607">
    <property type="entry name" value="PDEASE_II"/>
    <property type="match status" value="1"/>
</dbReference>
<dbReference type="AlphaFoldDB" id="A0AAF0DYM8"/>
<dbReference type="InterPro" id="IPR024225">
    <property type="entry name" value="cAMP-PdiesteraseII_CS"/>
</dbReference>
<evidence type="ECO:0000256" key="2">
    <source>
        <dbReference type="ARBA" id="ARBA00023149"/>
    </source>
</evidence>
<keyword evidence="5" id="KW-1185">Reference proteome</keyword>
<dbReference type="PANTHER" id="PTHR28283:SF1">
    <property type="entry name" value="3',5'-CYCLIC-NUCLEOTIDE PHOSPHODIESTERASE 1"/>
    <property type="match status" value="1"/>
</dbReference>